<accession>A0A6A6ZK66</accession>
<evidence type="ECO:0008006" key="3">
    <source>
        <dbReference type="Google" id="ProtNLM"/>
    </source>
</evidence>
<dbReference type="EMBL" id="MU006238">
    <property type="protein sequence ID" value="KAF2821278.1"/>
    <property type="molecule type" value="Genomic_DNA"/>
</dbReference>
<dbReference type="Proteomes" id="UP000799424">
    <property type="component" value="Unassembled WGS sequence"/>
</dbReference>
<dbReference type="PANTHER" id="PTHR42085:SF1">
    <property type="entry name" value="F-BOX DOMAIN-CONTAINING PROTEIN"/>
    <property type="match status" value="1"/>
</dbReference>
<dbReference type="InterPro" id="IPR038883">
    <property type="entry name" value="AN11006-like"/>
</dbReference>
<dbReference type="OrthoDB" id="3645052at2759"/>
<evidence type="ECO:0000313" key="2">
    <source>
        <dbReference type="Proteomes" id="UP000799424"/>
    </source>
</evidence>
<sequence length="195" mass="22830">MTLEGENTDQSQMATEMRAITARNQRESPLLRLPAELRNRIYRFALHAGVTYPQKDPRPPYNYFLLMDVPSNEVPRLLSAAHTLPHASYQIHKETTVLKYTFHIFNMTFGDLIRIHANKMPVQICCGITVLRIIIWRDDIFGEQLERLKRFTGLKKVILRPMFYQGHSKPQEFKDMAKKWASLDIEVEMIVRPNC</sequence>
<gene>
    <name evidence="1" type="ORF">CC86DRAFT_411576</name>
</gene>
<organism evidence="1 2">
    <name type="scientific">Ophiobolus disseminans</name>
    <dbReference type="NCBI Taxonomy" id="1469910"/>
    <lineage>
        <taxon>Eukaryota</taxon>
        <taxon>Fungi</taxon>
        <taxon>Dikarya</taxon>
        <taxon>Ascomycota</taxon>
        <taxon>Pezizomycotina</taxon>
        <taxon>Dothideomycetes</taxon>
        <taxon>Pleosporomycetidae</taxon>
        <taxon>Pleosporales</taxon>
        <taxon>Pleosporineae</taxon>
        <taxon>Phaeosphaeriaceae</taxon>
        <taxon>Ophiobolus</taxon>
    </lineage>
</organism>
<dbReference type="AlphaFoldDB" id="A0A6A6ZK66"/>
<proteinExistence type="predicted"/>
<dbReference type="PANTHER" id="PTHR42085">
    <property type="entry name" value="F-BOX DOMAIN-CONTAINING PROTEIN"/>
    <property type="match status" value="1"/>
</dbReference>
<keyword evidence="2" id="KW-1185">Reference proteome</keyword>
<name>A0A6A6ZK66_9PLEO</name>
<protein>
    <recommendedName>
        <fullName evidence="3">F-box domain-containing protein</fullName>
    </recommendedName>
</protein>
<evidence type="ECO:0000313" key="1">
    <source>
        <dbReference type="EMBL" id="KAF2821278.1"/>
    </source>
</evidence>
<reference evidence="1" key="1">
    <citation type="journal article" date="2020" name="Stud. Mycol.">
        <title>101 Dothideomycetes genomes: a test case for predicting lifestyles and emergence of pathogens.</title>
        <authorList>
            <person name="Haridas S."/>
            <person name="Albert R."/>
            <person name="Binder M."/>
            <person name="Bloem J."/>
            <person name="Labutti K."/>
            <person name="Salamov A."/>
            <person name="Andreopoulos B."/>
            <person name="Baker S."/>
            <person name="Barry K."/>
            <person name="Bills G."/>
            <person name="Bluhm B."/>
            <person name="Cannon C."/>
            <person name="Castanera R."/>
            <person name="Culley D."/>
            <person name="Daum C."/>
            <person name="Ezra D."/>
            <person name="Gonzalez J."/>
            <person name="Henrissat B."/>
            <person name="Kuo A."/>
            <person name="Liang C."/>
            <person name="Lipzen A."/>
            <person name="Lutzoni F."/>
            <person name="Magnuson J."/>
            <person name="Mondo S."/>
            <person name="Nolan M."/>
            <person name="Ohm R."/>
            <person name="Pangilinan J."/>
            <person name="Park H.-J."/>
            <person name="Ramirez L."/>
            <person name="Alfaro M."/>
            <person name="Sun H."/>
            <person name="Tritt A."/>
            <person name="Yoshinaga Y."/>
            <person name="Zwiers L.-H."/>
            <person name="Turgeon B."/>
            <person name="Goodwin S."/>
            <person name="Spatafora J."/>
            <person name="Crous P."/>
            <person name="Grigoriev I."/>
        </authorList>
    </citation>
    <scope>NUCLEOTIDE SEQUENCE</scope>
    <source>
        <strain evidence="1">CBS 113818</strain>
    </source>
</reference>